<dbReference type="GeneID" id="91091717"/>
<dbReference type="GO" id="GO:0005829">
    <property type="term" value="C:cytosol"/>
    <property type="evidence" value="ECO:0007669"/>
    <property type="project" value="TreeGrafter"/>
</dbReference>
<evidence type="ECO:0000313" key="3">
    <source>
        <dbReference type="EMBL" id="WWC86172.1"/>
    </source>
</evidence>
<feature type="region of interest" description="Disordered" evidence="1">
    <location>
        <begin position="1"/>
        <end position="102"/>
    </location>
</feature>
<dbReference type="SMART" id="SM01017">
    <property type="entry name" value="Arrestin_C"/>
    <property type="match status" value="1"/>
</dbReference>
<dbReference type="InterPro" id="IPR014752">
    <property type="entry name" value="Arrestin-like_C"/>
</dbReference>
<dbReference type="GO" id="GO:0030674">
    <property type="term" value="F:protein-macromolecule adaptor activity"/>
    <property type="evidence" value="ECO:0007669"/>
    <property type="project" value="TreeGrafter"/>
</dbReference>
<feature type="domain" description="Arrestin C-terminal-like" evidence="2">
    <location>
        <begin position="271"/>
        <end position="509"/>
    </location>
</feature>
<feature type="compositionally biased region" description="Low complexity" evidence="1">
    <location>
        <begin position="700"/>
        <end position="709"/>
    </location>
</feature>
<dbReference type="RefSeq" id="XP_066072935.1">
    <property type="nucleotide sequence ID" value="XM_066216838.1"/>
</dbReference>
<dbReference type="AlphaFoldDB" id="A0AAX4JMY0"/>
<keyword evidence="4" id="KW-1185">Reference proteome</keyword>
<feature type="compositionally biased region" description="Basic and acidic residues" evidence="1">
    <location>
        <begin position="346"/>
        <end position="361"/>
    </location>
</feature>
<feature type="compositionally biased region" description="Polar residues" evidence="1">
    <location>
        <begin position="644"/>
        <end position="654"/>
    </location>
</feature>
<dbReference type="GO" id="GO:0005886">
    <property type="term" value="C:plasma membrane"/>
    <property type="evidence" value="ECO:0007669"/>
    <property type="project" value="TreeGrafter"/>
</dbReference>
<dbReference type="PANTHER" id="PTHR11188:SF17">
    <property type="entry name" value="FI21816P1"/>
    <property type="match status" value="1"/>
</dbReference>
<dbReference type="InterPro" id="IPR050357">
    <property type="entry name" value="Arrestin_domain-protein"/>
</dbReference>
<name>A0AAX4JMY0_9TREE</name>
<organism evidence="3 4">
    <name type="scientific">Kwoniella dendrophila CBS 6074</name>
    <dbReference type="NCBI Taxonomy" id="1295534"/>
    <lineage>
        <taxon>Eukaryota</taxon>
        <taxon>Fungi</taxon>
        <taxon>Dikarya</taxon>
        <taxon>Basidiomycota</taxon>
        <taxon>Agaricomycotina</taxon>
        <taxon>Tremellomycetes</taxon>
        <taxon>Tremellales</taxon>
        <taxon>Cryptococcaceae</taxon>
        <taxon>Kwoniella</taxon>
    </lineage>
</organism>
<feature type="region of interest" description="Disordered" evidence="1">
    <location>
        <begin position="557"/>
        <end position="622"/>
    </location>
</feature>
<feature type="compositionally biased region" description="Polar residues" evidence="1">
    <location>
        <begin position="669"/>
        <end position="691"/>
    </location>
</feature>
<feature type="compositionally biased region" description="Basic and acidic residues" evidence="1">
    <location>
        <begin position="712"/>
        <end position="724"/>
    </location>
</feature>
<dbReference type="Pfam" id="PF00339">
    <property type="entry name" value="Arrestin_N"/>
    <property type="match status" value="1"/>
</dbReference>
<evidence type="ECO:0000313" key="4">
    <source>
        <dbReference type="Proteomes" id="UP001355207"/>
    </source>
</evidence>
<feature type="region of interest" description="Disordered" evidence="1">
    <location>
        <begin position="644"/>
        <end position="840"/>
    </location>
</feature>
<dbReference type="PANTHER" id="PTHR11188">
    <property type="entry name" value="ARRESTIN DOMAIN CONTAINING PROTEIN"/>
    <property type="match status" value="1"/>
</dbReference>
<sequence>MPSRWHPAGFASASTPGSANSSRPSSRASSPTRNGSFVRPSHIALPSRRRDGTLDPNDPLSEFSSGFDTPGSAFGPPTASSGWGGGGLMTPSSSGVMTPGGSHHNPHIEIILDSDHLVMRGAGGDMNPAYLSGRVELDLPSSINLKELTMHMTGKAKVQFNDGSTTSGKGHHFTHVITTHDWSFLQGGKGHAHTLKAGHHSFPFSFMLNGNLPSSLRTYGSDAIIVYKLRATGVRTGFASNISTQKEFTVTRMYTSDALEFTQTLEIENTWPGKVMYSLTLPYKAYAAGDEIPVVVKFMPLAKGTRVTQVTSVLKEYTLVHSKHSSRPETRVISCIKHEMRSGRAVEIAREPVRPPSHHYEAPSANRSLTTSRQSSPAQTPLVTNSIRSRPGQASAYGDRPEDSYFPAPLPGSGSVNTSATAEGNADAGPSNASTHDSIQTDETDIEIGDEEINTHFTIPIPKWVTPSHAIHPVFVTHKIKWSCSISNPDGHVSELRCALPIIILDNSLLEEARAAGATTRGLLFGQNTEEPQVDLPSYSNHVYDRIAIADSATTTSGFTTRSIGPTPLGSPHDDTPPRSRPPSRPSSPTRLHSYGANSTSSRSGEHTPLHEIANGNGAAVPPRRQLSQWADSELLMSLGALRTHSSSNQTSPSGTPPDSRAPSRPLSRRNSFTRSGKNSRTGSRANSRASSPERGSGGNSAPSSNPGSYNEESHVRPGNERRGTGGLHSLFHLPKPMRPLSHLTPSGGKPILKNLSNNNHGPSPPSGSDHNNSLPRNASYSGGFGGERSHVSFAPKPTTSTSSSLSNSRPRFTIGANDDDVEDFDDDNSTNKSDDDVDPLSRVPSYAIASRGFLGGGVVPLDSGLPTYDASEDMMLRTKSHTDLTGETNSNLIRPRSDTALVQLGAQAAADAEERAGEESVI</sequence>
<dbReference type="Proteomes" id="UP001355207">
    <property type="component" value="Chromosome 1"/>
</dbReference>
<dbReference type="InterPro" id="IPR011021">
    <property type="entry name" value="Arrestin-like_N"/>
</dbReference>
<dbReference type="GO" id="GO:0070086">
    <property type="term" value="P:ubiquitin-dependent endocytosis"/>
    <property type="evidence" value="ECO:0007669"/>
    <property type="project" value="TreeGrafter"/>
</dbReference>
<dbReference type="GO" id="GO:0031625">
    <property type="term" value="F:ubiquitin protein ligase binding"/>
    <property type="evidence" value="ECO:0007669"/>
    <property type="project" value="TreeGrafter"/>
</dbReference>
<feature type="compositionally biased region" description="Acidic residues" evidence="1">
    <location>
        <begin position="818"/>
        <end position="829"/>
    </location>
</feature>
<dbReference type="InterPro" id="IPR014756">
    <property type="entry name" value="Ig_E-set"/>
</dbReference>
<feature type="compositionally biased region" description="Low complexity" evidence="1">
    <location>
        <begin position="14"/>
        <end position="34"/>
    </location>
</feature>
<dbReference type="SUPFAM" id="SSF81296">
    <property type="entry name" value="E set domains"/>
    <property type="match status" value="1"/>
</dbReference>
<feature type="compositionally biased region" description="Polar residues" evidence="1">
    <location>
        <begin position="365"/>
        <end position="388"/>
    </location>
</feature>
<feature type="compositionally biased region" description="Low complexity" evidence="1">
    <location>
        <begin position="799"/>
        <end position="809"/>
    </location>
</feature>
<dbReference type="Pfam" id="PF02752">
    <property type="entry name" value="Arrestin_C"/>
    <property type="match status" value="1"/>
</dbReference>
<evidence type="ECO:0000256" key="1">
    <source>
        <dbReference type="SAM" id="MobiDB-lite"/>
    </source>
</evidence>
<protein>
    <recommendedName>
        <fullName evidence="2">Arrestin C-terminal-like domain-containing protein</fullName>
    </recommendedName>
</protein>
<evidence type="ECO:0000259" key="2">
    <source>
        <dbReference type="SMART" id="SM01017"/>
    </source>
</evidence>
<feature type="region of interest" description="Disordered" evidence="1">
    <location>
        <begin position="346"/>
        <end position="439"/>
    </location>
</feature>
<feature type="compositionally biased region" description="Polar residues" evidence="1">
    <location>
        <begin position="755"/>
        <end position="781"/>
    </location>
</feature>
<accession>A0AAX4JMY0</accession>
<gene>
    <name evidence="3" type="ORF">L201_001045</name>
</gene>
<dbReference type="EMBL" id="CP144098">
    <property type="protein sequence ID" value="WWC86172.1"/>
    <property type="molecule type" value="Genomic_DNA"/>
</dbReference>
<reference evidence="3 4" key="1">
    <citation type="submission" date="2024-01" db="EMBL/GenBank/DDBJ databases">
        <title>Comparative genomics of Cryptococcus and Kwoniella reveals pathogenesis evolution and contrasting modes of karyotype evolution via chromosome fusion or intercentromeric recombination.</title>
        <authorList>
            <person name="Coelho M.A."/>
            <person name="David-Palma M."/>
            <person name="Shea T."/>
            <person name="Bowers K."/>
            <person name="McGinley-Smith S."/>
            <person name="Mohammad A.W."/>
            <person name="Gnirke A."/>
            <person name="Yurkov A.M."/>
            <person name="Nowrousian M."/>
            <person name="Sun S."/>
            <person name="Cuomo C.A."/>
            <person name="Heitman J."/>
        </authorList>
    </citation>
    <scope>NUCLEOTIDE SEQUENCE [LARGE SCALE GENOMIC DNA]</scope>
    <source>
        <strain evidence="3 4">CBS 6074</strain>
    </source>
</reference>
<dbReference type="InterPro" id="IPR011022">
    <property type="entry name" value="Arrestin_C-like"/>
</dbReference>
<proteinExistence type="predicted"/>
<dbReference type="Gene3D" id="2.60.40.640">
    <property type="match status" value="1"/>
</dbReference>